<organism evidence="1 2">
    <name type="scientific">Carya illinoinensis</name>
    <name type="common">Pecan</name>
    <dbReference type="NCBI Taxonomy" id="32201"/>
    <lineage>
        <taxon>Eukaryota</taxon>
        <taxon>Viridiplantae</taxon>
        <taxon>Streptophyta</taxon>
        <taxon>Embryophyta</taxon>
        <taxon>Tracheophyta</taxon>
        <taxon>Spermatophyta</taxon>
        <taxon>Magnoliopsida</taxon>
        <taxon>eudicotyledons</taxon>
        <taxon>Gunneridae</taxon>
        <taxon>Pentapetalae</taxon>
        <taxon>rosids</taxon>
        <taxon>fabids</taxon>
        <taxon>Fagales</taxon>
        <taxon>Juglandaceae</taxon>
        <taxon>Carya</taxon>
    </lineage>
</organism>
<gene>
    <name evidence="1" type="ORF">CIPAW_02G010500</name>
</gene>
<dbReference type="EMBL" id="CM031810">
    <property type="protein sequence ID" value="KAG6663202.1"/>
    <property type="molecule type" value="Genomic_DNA"/>
</dbReference>
<dbReference type="Proteomes" id="UP000811609">
    <property type="component" value="Chromosome 2"/>
</dbReference>
<keyword evidence="2" id="KW-1185">Reference proteome</keyword>
<protein>
    <submittedName>
        <fullName evidence="1">Uncharacterized protein</fullName>
    </submittedName>
</protein>
<reference evidence="1" key="1">
    <citation type="submission" date="2020-12" db="EMBL/GenBank/DDBJ databases">
        <title>WGS assembly of Carya illinoinensis cv. Pawnee.</title>
        <authorList>
            <person name="Platts A."/>
            <person name="Shu S."/>
            <person name="Wright S."/>
            <person name="Barry K."/>
            <person name="Edger P."/>
            <person name="Pires J.C."/>
            <person name="Schmutz J."/>
        </authorList>
    </citation>
    <scope>NUCLEOTIDE SEQUENCE</scope>
    <source>
        <tissue evidence="1">Leaf</tissue>
    </source>
</reference>
<comment type="caution">
    <text evidence="1">The sequence shown here is derived from an EMBL/GenBank/DDBJ whole genome shotgun (WGS) entry which is preliminary data.</text>
</comment>
<name>A0A8T1RAU0_CARIL</name>
<proteinExistence type="predicted"/>
<accession>A0A8T1RAU0</accession>
<sequence>MTHFLSFPSEASTFIQAKYFTSQNRIRHHHHGTCCLLRVRHLGTFSNNKSDALKPSEVYLSFGVDWLESGISPPSLHNL</sequence>
<evidence type="ECO:0000313" key="2">
    <source>
        <dbReference type="Proteomes" id="UP000811609"/>
    </source>
</evidence>
<evidence type="ECO:0000313" key="1">
    <source>
        <dbReference type="EMBL" id="KAG6663202.1"/>
    </source>
</evidence>
<dbReference type="AlphaFoldDB" id="A0A8T1RAU0"/>